<evidence type="ECO:0000256" key="6">
    <source>
        <dbReference type="ARBA" id="ARBA00023049"/>
    </source>
</evidence>
<dbReference type="Pfam" id="PF07687">
    <property type="entry name" value="M20_dimer"/>
    <property type="match status" value="1"/>
</dbReference>
<keyword evidence="12" id="KW-1185">Reference proteome</keyword>
<name>A0A9W6LMT2_9FUSO</name>
<dbReference type="NCBIfam" id="TIGR01883">
    <property type="entry name" value="PepT-like"/>
    <property type="match status" value="1"/>
</dbReference>
<organism evidence="11 12">
    <name type="scientific">Propionigenium maris DSM 9537</name>
    <dbReference type="NCBI Taxonomy" id="1123000"/>
    <lineage>
        <taxon>Bacteria</taxon>
        <taxon>Fusobacteriati</taxon>
        <taxon>Fusobacteriota</taxon>
        <taxon>Fusobacteriia</taxon>
        <taxon>Fusobacteriales</taxon>
        <taxon>Fusobacteriaceae</taxon>
        <taxon>Propionigenium</taxon>
    </lineage>
</organism>
<feature type="domain" description="Peptidase M20 dimerisation" evidence="10">
    <location>
        <begin position="178"/>
        <end position="271"/>
    </location>
</feature>
<dbReference type="InterPro" id="IPR002933">
    <property type="entry name" value="Peptidase_M20"/>
</dbReference>
<evidence type="ECO:0000256" key="9">
    <source>
        <dbReference type="PIRSR" id="PIRSR001123-2"/>
    </source>
</evidence>
<dbReference type="InterPro" id="IPR011650">
    <property type="entry name" value="Peptidase_M20_dimer"/>
</dbReference>
<feature type="binding site" evidence="9">
    <location>
        <position position="162"/>
    </location>
    <ligand>
        <name>Zn(2+)</name>
        <dbReference type="ChEBI" id="CHEBI:29105"/>
        <label>1</label>
    </ligand>
</feature>
<evidence type="ECO:0000256" key="3">
    <source>
        <dbReference type="ARBA" id="ARBA00022723"/>
    </source>
</evidence>
<evidence type="ECO:0000313" key="12">
    <source>
        <dbReference type="Proteomes" id="UP001144471"/>
    </source>
</evidence>
<evidence type="ECO:0000256" key="7">
    <source>
        <dbReference type="PIRNR" id="PIRNR001123"/>
    </source>
</evidence>
<evidence type="ECO:0000256" key="4">
    <source>
        <dbReference type="ARBA" id="ARBA00022801"/>
    </source>
</evidence>
<keyword evidence="2" id="KW-0645">Protease</keyword>
<dbReference type="InterPro" id="IPR036264">
    <property type="entry name" value="Bact_exopeptidase_dim_dom"/>
</dbReference>
<dbReference type="GO" id="GO:0008237">
    <property type="term" value="F:metallopeptidase activity"/>
    <property type="evidence" value="ECO:0007669"/>
    <property type="project" value="UniProtKB-KW"/>
</dbReference>
<gene>
    <name evidence="11" type="ORF">PM10SUCC1_16630</name>
</gene>
<evidence type="ECO:0000256" key="2">
    <source>
        <dbReference type="ARBA" id="ARBA00022670"/>
    </source>
</evidence>
<evidence type="ECO:0000256" key="5">
    <source>
        <dbReference type="ARBA" id="ARBA00022833"/>
    </source>
</evidence>
<feature type="active site" description="Proton acceptor" evidence="8">
    <location>
        <position position="138"/>
    </location>
</feature>
<feature type="binding site" evidence="9">
    <location>
        <position position="105"/>
    </location>
    <ligand>
        <name>Zn(2+)</name>
        <dbReference type="ChEBI" id="CHEBI:29105"/>
        <label>2</label>
    </ligand>
</feature>
<dbReference type="PANTHER" id="PTHR42994:SF2">
    <property type="entry name" value="PEPTIDASE"/>
    <property type="match status" value="1"/>
</dbReference>
<dbReference type="PROSITE" id="PS00758">
    <property type="entry name" value="ARGE_DAPE_CPG2_1"/>
    <property type="match status" value="1"/>
</dbReference>
<protein>
    <recommendedName>
        <fullName evidence="10">Peptidase M20 dimerisation domain-containing protein</fullName>
    </recommendedName>
</protein>
<evidence type="ECO:0000256" key="1">
    <source>
        <dbReference type="ARBA" id="ARBA00001947"/>
    </source>
</evidence>
<dbReference type="EMBL" id="BSDY01000006">
    <property type="protein sequence ID" value="GLI56149.1"/>
    <property type="molecule type" value="Genomic_DNA"/>
</dbReference>
<dbReference type="GO" id="GO:0004177">
    <property type="term" value="F:aminopeptidase activity"/>
    <property type="evidence" value="ECO:0007669"/>
    <property type="project" value="UniProtKB-UniRule"/>
</dbReference>
<dbReference type="Proteomes" id="UP001144471">
    <property type="component" value="Unassembled WGS sequence"/>
</dbReference>
<keyword evidence="6" id="KW-0482">Metalloprotease</keyword>
<evidence type="ECO:0000259" key="10">
    <source>
        <dbReference type="Pfam" id="PF07687"/>
    </source>
</evidence>
<dbReference type="PIRSF" id="PIRSF001123">
    <property type="entry name" value="PepA_GA"/>
    <property type="match status" value="1"/>
</dbReference>
<dbReference type="Pfam" id="PF01546">
    <property type="entry name" value="Peptidase_M20"/>
    <property type="match status" value="1"/>
</dbReference>
<evidence type="ECO:0000313" key="11">
    <source>
        <dbReference type="EMBL" id="GLI56149.1"/>
    </source>
</evidence>
<comment type="cofactor">
    <cofactor evidence="1">
        <name>Zn(2+)</name>
        <dbReference type="ChEBI" id="CHEBI:29105"/>
    </cofactor>
</comment>
<comment type="cofactor">
    <cofactor evidence="9">
        <name>a divalent metal cation</name>
        <dbReference type="ChEBI" id="CHEBI:60240"/>
    </cofactor>
    <text evidence="9">Binds 2 divalent metal cations per subunit.</text>
</comment>
<dbReference type="Gene3D" id="3.30.70.360">
    <property type="match status" value="1"/>
</dbReference>
<comment type="similarity">
    <text evidence="7">Belongs to the peptidase M42 family.</text>
</comment>
<dbReference type="AlphaFoldDB" id="A0A9W6LMT2"/>
<dbReference type="GO" id="GO:0006508">
    <property type="term" value="P:proteolysis"/>
    <property type="evidence" value="ECO:0007669"/>
    <property type="project" value="UniProtKB-KW"/>
</dbReference>
<dbReference type="SUPFAM" id="SSF55031">
    <property type="entry name" value="Bacterial exopeptidase dimerisation domain"/>
    <property type="match status" value="1"/>
</dbReference>
<feature type="binding site" evidence="9">
    <location>
        <position position="105"/>
    </location>
    <ligand>
        <name>Zn(2+)</name>
        <dbReference type="ChEBI" id="CHEBI:29105"/>
        <label>1</label>
    </ligand>
</feature>
<reference evidence="11" key="1">
    <citation type="submission" date="2022-12" db="EMBL/GenBank/DDBJ databases">
        <title>Reference genome sequencing for broad-spectrum identification of bacterial and archaeal isolates by mass spectrometry.</title>
        <authorList>
            <person name="Sekiguchi Y."/>
            <person name="Tourlousse D.M."/>
        </authorList>
    </citation>
    <scope>NUCLEOTIDE SEQUENCE</scope>
    <source>
        <strain evidence="11">10succ1</strain>
    </source>
</reference>
<accession>A0A9W6LMT2</accession>
<keyword evidence="3 9" id="KW-0479">Metal-binding</keyword>
<dbReference type="Gene3D" id="3.40.630.10">
    <property type="entry name" value="Zn peptidases"/>
    <property type="match status" value="1"/>
</dbReference>
<dbReference type="SUPFAM" id="SSF53187">
    <property type="entry name" value="Zn-dependent exopeptidases"/>
    <property type="match status" value="1"/>
</dbReference>
<feature type="binding site" evidence="9">
    <location>
        <position position="139"/>
    </location>
    <ligand>
        <name>Zn(2+)</name>
        <dbReference type="ChEBI" id="CHEBI:29105"/>
        <label>2</label>
    </ligand>
</feature>
<proteinExistence type="inferred from homology"/>
<comment type="caution">
    <text evidence="11">The sequence shown here is derived from an EMBL/GenBank/DDBJ whole genome shotgun (WGS) entry which is preliminary data.</text>
</comment>
<keyword evidence="5" id="KW-0862">Zinc</keyword>
<dbReference type="InterPro" id="IPR008007">
    <property type="entry name" value="Peptidase_M42"/>
</dbReference>
<sequence length="367" mass="39370">MINESRLVENFLEMVKIPSPSLKEREVADYLKKVLEELGLEVIEDNAGEAIGGNAGNIIGILRAPGKKKLLFSSHMDTVLPCDKITPIVEGGIIKTDGTSVLGGDDKAGIAAIIEMLRIVKENNIDHPEIIVVFSVAEEIGLLGAKNFDVDKYKPDFGFIIDTGGQPGNLTVQAPAAVKGKIKVVGKPAHAGIAPENGINALTVASHAITKLRLGRIDEETTSNIGVVSGGQAVNIVMPEVSMMYEARSLQDEKLDALVNETLDIFTKTCEEFGAEFKSEIKKGYSSFNMDRDAEVVEMFGTACEKAGIQFTTLASGGGSDTNIYNVKNIPSVNMAIGMSKVHTTEEFIAIKDMVDCSKILVELVRG</sequence>
<dbReference type="InterPro" id="IPR010162">
    <property type="entry name" value="PepT-like"/>
</dbReference>
<dbReference type="GO" id="GO:0046872">
    <property type="term" value="F:metal ion binding"/>
    <property type="evidence" value="ECO:0007669"/>
    <property type="project" value="UniProtKB-UniRule"/>
</dbReference>
<evidence type="ECO:0000256" key="8">
    <source>
        <dbReference type="PIRSR" id="PIRSR001123-1"/>
    </source>
</evidence>
<dbReference type="PANTHER" id="PTHR42994">
    <property type="entry name" value="PEPTIDASE T"/>
    <property type="match status" value="1"/>
</dbReference>
<dbReference type="RefSeq" id="WP_281835087.1">
    <property type="nucleotide sequence ID" value="NZ_BSDY01000006.1"/>
</dbReference>
<dbReference type="InterPro" id="IPR001261">
    <property type="entry name" value="ArgE/DapE_CS"/>
</dbReference>
<keyword evidence="4" id="KW-0378">Hydrolase</keyword>